<organism evidence="1 2">
    <name type="scientific">Xylaria bambusicola</name>
    <dbReference type="NCBI Taxonomy" id="326684"/>
    <lineage>
        <taxon>Eukaryota</taxon>
        <taxon>Fungi</taxon>
        <taxon>Dikarya</taxon>
        <taxon>Ascomycota</taxon>
        <taxon>Pezizomycotina</taxon>
        <taxon>Sordariomycetes</taxon>
        <taxon>Xylariomycetidae</taxon>
        <taxon>Xylariales</taxon>
        <taxon>Xylariaceae</taxon>
        <taxon>Xylaria</taxon>
    </lineage>
</organism>
<dbReference type="AlphaFoldDB" id="A0AAN7ZB19"/>
<sequence length="213" mass="24567">MTTRSTGLASQATVNLADIRQNWSQTRSRFTKTRGAPSITLDNALAPDFITLISLISEIYRDYGDEMEPVRQFHLHRETPYTKGHTSSVSYTRISRHIVSPVSSDPITTKWESIIVKRPRKSILEQETYALVSFITELRVRTHAPLREHPNIGQLRGVAWDFEDEEATIPRPLLLEELAPQGTLDNFWVNWSFVRLKFKSKLDLARISLRVYE</sequence>
<reference evidence="1 2" key="1">
    <citation type="submission" date="2023-10" db="EMBL/GenBank/DDBJ databases">
        <title>Draft genome sequence of Xylaria bambusicola isolate GMP-LS, the root and basal stem rot pathogen of sugarcane in Indonesia.</title>
        <authorList>
            <person name="Selvaraj P."/>
            <person name="Muralishankar V."/>
            <person name="Muruganantham S."/>
            <person name="Sp S."/>
            <person name="Haryani S."/>
            <person name="Lau K.J.X."/>
            <person name="Naqvi N.I."/>
        </authorList>
    </citation>
    <scope>NUCLEOTIDE SEQUENCE [LARGE SCALE GENOMIC DNA]</scope>
    <source>
        <strain evidence="1">GMP-LS</strain>
    </source>
</reference>
<name>A0AAN7ZB19_9PEZI</name>
<protein>
    <submittedName>
        <fullName evidence="1">Uncharacterized protein</fullName>
    </submittedName>
</protein>
<dbReference type="Proteomes" id="UP001305414">
    <property type="component" value="Unassembled WGS sequence"/>
</dbReference>
<gene>
    <name evidence="1" type="ORF">RRF57_012754</name>
</gene>
<comment type="caution">
    <text evidence="1">The sequence shown here is derived from an EMBL/GenBank/DDBJ whole genome shotgun (WGS) entry which is preliminary data.</text>
</comment>
<evidence type="ECO:0000313" key="2">
    <source>
        <dbReference type="Proteomes" id="UP001305414"/>
    </source>
</evidence>
<proteinExistence type="predicted"/>
<evidence type="ECO:0000313" key="1">
    <source>
        <dbReference type="EMBL" id="KAK5637042.1"/>
    </source>
</evidence>
<accession>A0AAN7ZB19</accession>
<dbReference type="EMBL" id="JAWHQM010000089">
    <property type="protein sequence ID" value="KAK5637042.1"/>
    <property type="molecule type" value="Genomic_DNA"/>
</dbReference>
<keyword evidence="2" id="KW-1185">Reference proteome</keyword>